<dbReference type="OrthoDB" id="3018573at2759"/>
<gene>
    <name evidence="2" type="ORF">MIND_00024000</name>
</gene>
<reference evidence="2" key="1">
    <citation type="submission" date="2020-05" db="EMBL/GenBank/DDBJ databases">
        <title>Mycena genomes resolve the evolution of fungal bioluminescence.</title>
        <authorList>
            <person name="Tsai I.J."/>
        </authorList>
    </citation>
    <scope>NUCLEOTIDE SEQUENCE</scope>
    <source>
        <strain evidence="2">171206Taipei</strain>
    </source>
</reference>
<feature type="region of interest" description="Disordered" evidence="1">
    <location>
        <begin position="1"/>
        <end position="24"/>
    </location>
</feature>
<keyword evidence="2" id="KW-0808">Transferase</keyword>
<keyword evidence="2" id="KW-0695">RNA-directed DNA polymerase</keyword>
<keyword evidence="2" id="KW-0548">Nucleotidyltransferase</keyword>
<accession>A0A8H6TCC9</accession>
<organism evidence="2 3">
    <name type="scientific">Mycena indigotica</name>
    <dbReference type="NCBI Taxonomy" id="2126181"/>
    <lineage>
        <taxon>Eukaryota</taxon>
        <taxon>Fungi</taxon>
        <taxon>Dikarya</taxon>
        <taxon>Basidiomycota</taxon>
        <taxon>Agaricomycotina</taxon>
        <taxon>Agaricomycetes</taxon>
        <taxon>Agaricomycetidae</taxon>
        <taxon>Agaricales</taxon>
        <taxon>Marasmiineae</taxon>
        <taxon>Mycenaceae</taxon>
        <taxon>Mycena</taxon>
    </lineage>
</organism>
<feature type="compositionally biased region" description="Polar residues" evidence="1">
    <location>
        <begin position="330"/>
        <end position="342"/>
    </location>
</feature>
<feature type="compositionally biased region" description="Polar residues" evidence="1">
    <location>
        <begin position="299"/>
        <end position="308"/>
    </location>
</feature>
<dbReference type="RefSeq" id="XP_037225121.1">
    <property type="nucleotide sequence ID" value="XM_037357211.1"/>
</dbReference>
<comment type="caution">
    <text evidence="2">The sequence shown here is derived from an EMBL/GenBank/DDBJ whole genome shotgun (WGS) entry which is preliminary data.</text>
</comment>
<dbReference type="EMBL" id="JACAZF010000001">
    <property type="protein sequence ID" value="KAF7315098.1"/>
    <property type="molecule type" value="Genomic_DNA"/>
</dbReference>
<dbReference type="Proteomes" id="UP000636479">
    <property type="component" value="Unassembled WGS sequence"/>
</dbReference>
<dbReference type="GO" id="GO:0003964">
    <property type="term" value="F:RNA-directed DNA polymerase activity"/>
    <property type="evidence" value="ECO:0007669"/>
    <property type="project" value="UniProtKB-KW"/>
</dbReference>
<name>A0A8H6TCC9_9AGAR</name>
<feature type="compositionally biased region" description="Low complexity" evidence="1">
    <location>
        <begin position="1"/>
        <end position="18"/>
    </location>
</feature>
<keyword evidence="3" id="KW-1185">Reference proteome</keyword>
<sequence length="495" mass="53885">MSPSSRSKTSRQSGTGSSPRPPPARLFEAIAKFGDVMSGKRKAPDQAQPVAKRLREETRLVPGLALPVTFHRFLHDLFRLDMECPLSLFTTSSLRYIATNAATLPTKKINAPEGVDKRPVVLDVGDFQKNVLDENNLDRGQWIEASKNFLLFVAEAQPERAERYTDHFAFFEQHQDGEDLFPAILKTDIKLRSQYLLSPFIFDVAFYSSHLQSAVVDLKIARARLTQPTAPLALQAPRLPSSAVLRVGRGPLLRGGGALPFGQAPGWERATPSASSALDRATRGQPVPPDPSLTGKPPSANSRTTLSSPKLARLTSAGTGTPAARVSRVAPTTESVSTSAPSVATDPITLSAGLANTKIFPNHPSTANHNAFVNDYLHEEVEAGHMSGPFSREKTESILKGHFQCSPIIIAVQPQGPGEPDKLRLCRHLSKGDHSHPSTNFFVDKDKFPTKFGTASDVAEIVSPHPLLCILSLLCSVLHALHHYVPYSVFSYTYL</sequence>
<feature type="region of interest" description="Disordered" evidence="1">
    <location>
        <begin position="263"/>
        <end position="344"/>
    </location>
</feature>
<evidence type="ECO:0000313" key="3">
    <source>
        <dbReference type="Proteomes" id="UP000636479"/>
    </source>
</evidence>
<dbReference type="AlphaFoldDB" id="A0A8H6TCC9"/>
<dbReference type="GeneID" id="59339727"/>
<proteinExistence type="predicted"/>
<protein>
    <submittedName>
        <fullName evidence="2">Reverse transcriptase/ribonuclease H</fullName>
    </submittedName>
</protein>
<evidence type="ECO:0000256" key="1">
    <source>
        <dbReference type="SAM" id="MobiDB-lite"/>
    </source>
</evidence>
<evidence type="ECO:0000313" key="2">
    <source>
        <dbReference type="EMBL" id="KAF7315098.1"/>
    </source>
</evidence>